<dbReference type="STRING" id="590646.G3BCC6"/>
<keyword evidence="4" id="KW-1185">Reference proteome</keyword>
<dbReference type="EMBL" id="GL996528">
    <property type="protein sequence ID" value="EGV60804.1"/>
    <property type="molecule type" value="Genomic_DNA"/>
</dbReference>
<evidence type="ECO:0000259" key="2">
    <source>
        <dbReference type="Pfam" id="PF23550"/>
    </source>
</evidence>
<feature type="compositionally biased region" description="Acidic residues" evidence="1">
    <location>
        <begin position="111"/>
        <end position="133"/>
    </location>
</feature>
<accession>G3BCC6</accession>
<evidence type="ECO:0000313" key="4">
    <source>
        <dbReference type="Proteomes" id="UP000000707"/>
    </source>
</evidence>
<dbReference type="InterPro" id="IPR032675">
    <property type="entry name" value="LRR_dom_sf"/>
</dbReference>
<gene>
    <name evidence="3" type="ORF">CANTEDRAFT_128435</name>
</gene>
<dbReference type="SUPFAM" id="SSF52047">
    <property type="entry name" value="RNI-like"/>
    <property type="match status" value="1"/>
</dbReference>
<dbReference type="eggNOG" id="KOG1947">
    <property type="taxonomic scope" value="Eukaryota"/>
</dbReference>
<dbReference type="HOGENOM" id="CLU_006598_2_1_1"/>
<dbReference type="Gene3D" id="3.80.10.10">
    <property type="entry name" value="Ribonuclease Inhibitor"/>
    <property type="match status" value="2"/>
</dbReference>
<dbReference type="GO" id="GO:0031146">
    <property type="term" value="P:SCF-dependent proteasomal ubiquitin-dependent protein catabolic process"/>
    <property type="evidence" value="ECO:0007669"/>
    <property type="project" value="TreeGrafter"/>
</dbReference>
<dbReference type="GO" id="GO:0019005">
    <property type="term" value="C:SCF ubiquitin ligase complex"/>
    <property type="evidence" value="ECO:0007669"/>
    <property type="project" value="TreeGrafter"/>
</dbReference>
<sequence length="627" mass="70635">MSRRTKNTGSNVRGPNSALTEFLRVEGITDAFRRRREIQQDQAIEGITSGDSSTESSVAPTAAQEVSSNPLRQSSGTASRIENPSEEEDEIVQMRAAARRKRRAARRGSDGDDDFIGADDDDDDDDEDDEDYDSVARSASLGNEYKQSGQEDVCVECEKLFELTVYSRYDKVRRGYLCEDCNQELKQREKNTRRNQQNARRKRKKVAQALLDKTTVSIPTLQDICIKYITSNIDQVEALGGIGSINMNKISKILSKNRSLNNETMTLFLNPDSKSLEFWDCSNVDSDSFNKIASYCPNLESLTLFMCGQLHNDNFEYYSDKLTKLTELNLNGPFLINEVTWQDFFESCGKKLEKLEIRNTHRFSNDSLIGMLENCGKNLTSLKLSRLDGLTSAEVYELIPHYLTPNSLTHLEISYPKSEELVTDELLINLLAITGGSLVSLNVDGCTSLTNNFINEGISSFCKTLTHLSMKGLDQINEEANFKGFNEINGGLISLDLNKCIEMTEAVIYDILKQSCTTLVELNLNSLDNLSKNFFWQVLTDDYEELKVNFKENNADDSLTFYSGLSFPLLTTLNVGFVRSIDDQILNLLSKKCPKLKILEVFGDNRCTYKAKTRSDMIIIGRQGDAI</sequence>
<feature type="compositionally biased region" description="Basic residues" evidence="1">
    <location>
        <begin position="97"/>
        <end position="106"/>
    </location>
</feature>
<dbReference type="Proteomes" id="UP000000707">
    <property type="component" value="Unassembled WGS sequence"/>
</dbReference>
<evidence type="ECO:0000256" key="1">
    <source>
        <dbReference type="SAM" id="MobiDB-lite"/>
    </source>
</evidence>
<protein>
    <recommendedName>
        <fullName evidence="2">DNA repair protein rhp7 treble clef domain-containing protein</fullName>
    </recommendedName>
</protein>
<dbReference type="GeneID" id="18249305"/>
<proteinExistence type="predicted"/>
<dbReference type="KEGG" id="cten:18249305"/>
<feature type="domain" description="DNA repair protein rhp7 treble clef" evidence="2">
    <location>
        <begin position="149"/>
        <end position="187"/>
    </location>
</feature>
<dbReference type="PANTHER" id="PTHR13318:SF281">
    <property type="entry name" value="F-BOX DOMAIN-CONTAINING PROTEIN"/>
    <property type="match status" value="1"/>
</dbReference>
<evidence type="ECO:0000313" key="3">
    <source>
        <dbReference type="EMBL" id="EGV60804.1"/>
    </source>
</evidence>
<dbReference type="PANTHER" id="PTHR13318">
    <property type="entry name" value="PARTNER OF PAIRED, ISOFORM B-RELATED"/>
    <property type="match status" value="1"/>
</dbReference>
<feature type="region of interest" description="Disordered" evidence="1">
    <location>
        <begin position="37"/>
        <end position="143"/>
    </location>
</feature>
<dbReference type="Pfam" id="PF23550">
    <property type="entry name" value="zf_Tbcl_Rhp7"/>
    <property type="match status" value="1"/>
</dbReference>
<organism evidence="4">
    <name type="scientific">Candida tenuis (strain ATCC 10573 / BCRC 21748 / CBS 615 / JCM 9827 / NBRC 10315 / NRRL Y-1498 / VKM Y-70)</name>
    <name type="common">Yeast</name>
    <name type="synonym">Yamadazyma tenuis</name>
    <dbReference type="NCBI Taxonomy" id="590646"/>
    <lineage>
        <taxon>Eukaryota</taxon>
        <taxon>Fungi</taxon>
        <taxon>Dikarya</taxon>
        <taxon>Ascomycota</taxon>
        <taxon>Saccharomycotina</taxon>
        <taxon>Pichiomycetes</taxon>
        <taxon>Debaryomycetaceae</taxon>
        <taxon>Yamadazyma</taxon>
    </lineage>
</organism>
<dbReference type="OrthoDB" id="1924287at2759"/>
<name>G3BCC6_CANTC</name>
<reference evidence="3 4" key="1">
    <citation type="journal article" date="2011" name="Proc. Natl. Acad. Sci. U.S.A.">
        <title>Comparative genomics of xylose-fermenting fungi for enhanced biofuel production.</title>
        <authorList>
            <person name="Wohlbach D.J."/>
            <person name="Kuo A."/>
            <person name="Sato T.K."/>
            <person name="Potts K.M."/>
            <person name="Salamov A.A."/>
            <person name="LaButti K.M."/>
            <person name="Sun H."/>
            <person name="Clum A."/>
            <person name="Pangilinan J.L."/>
            <person name="Lindquist E.A."/>
            <person name="Lucas S."/>
            <person name="Lapidus A."/>
            <person name="Jin M."/>
            <person name="Gunawan C."/>
            <person name="Balan V."/>
            <person name="Dale B.E."/>
            <person name="Jeffries T.W."/>
            <person name="Zinkel R."/>
            <person name="Barry K.W."/>
            <person name="Grigoriev I.V."/>
            <person name="Gasch A.P."/>
        </authorList>
    </citation>
    <scope>NUCLEOTIDE SEQUENCE [LARGE SCALE GENOMIC DNA]</scope>
    <source>
        <strain evidence="4">ATCC 10573 / BCRC 21748 / CBS 615 / JCM 9827 / NBRC 10315 / NRRL Y-1498 / VKM Y-70</strain>
    </source>
</reference>
<feature type="compositionally biased region" description="Polar residues" evidence="1">
    <location>
        <begin position="49"/>
        <end position="82"/>
    </location>
</feature>
<dbReference type="InterPro" id="IPR056451">
    <property type="entry name" value="Znf_Tbcl_Rhp7"/>
</dbReference>
<dbReference type="AlphaFoldDB" id="G3BCC6"/>